<proteinExistence type="predicted"/>
<evidence type="ECO:0000259" key="1">
    <source>
        <dbReference type="Pfam" id="PF03435"/>
    </source>
</evidence>
<dbReference type="PANTHER" id="PTHR43781">
    <property type="entry name" value="SACCHAROPINE DEHYDROGENASE"/>
    <property type="match status" value="1"/>
</dbReference>
<dbReference type="InterPro" id="IPR005097">
    <property type="entry name" value="Sacchrp_dh_NADP-bd"/>
</dbReference>
<protein>
    <submittedName>
        <fullName evidence="3">Saccharopine dehydrogenase</fullName>
    </submittedName>
</protein>
<keyword evidence="4" id="KW-1185">Reference proteome</keyword>
<dbReference type="EMBL" id="BAND01000297">
    <property type="protein sequence ID" value="GAJ30777.1"/>
    <property type="molecule type" value="Genomic_DNA"/>
</dbReference>
<evidence type="ECO:0000313" key="3">
    <source>
        <dbReference type="EMBL" id="GAJ30777.1"/>
    </source>
</evidence>
<dbReference type="Proteomes" id="UP000019760">
    <property type="component" value="Unassembled WGS sequence"/>
</dbReference>
<organism evidence="3 4">
    <name type="scientific">Acidomonas methanolica NBRC 104435</name>
    <dbReference type="NCBI Taxonomy" id="1231351"/>
    <lineage>
        <taxon>Bacteria</taxon>
        <taxon>Pseudomonadati</taxon>
        <taxon>Pseudomonadota</taxon>
        <taxon>Alphaproteobacteria</taxon>
        <taxon>Acetobacterales</taxon>
        <taxon>Acetobacteraceae</taxon>
        <taxon>Acidomonas</taxon>
    </lineage>
</organism>
<dbReference type="OrthoDB" id="4420885at2"/>
<dbReference type="Gene3D" id="3.40.50.720">
    <property type="entry name" value="NAD(P)-binding Rossmann-like Domain"/>
    <property type="match status" value="1"/>
</dbReference>
<accession>A0A023D9F5</accession>
<reference evidence="4" key="1">
    <citation type="journal article" date="2014" name="FEMS Microbiol. Lett.">
        <title>Draft Genomic DNA Sequence of the Facultatively Methylotrophic Bacterium Acidomonas methanolica type strain MB58.</title>
        <authorList>
            <person name="Higashiura N."/>
            <person name="Hadano H."/>
            <person name="Hirakawa H."/>
            <person name="Matsutani M."/>
            <person name="Takabe S."/>
            <person name="Matsushita K."/>
            <person name="Azuma Y."/>
        </authorList>
    </citation>
    <scope>NUCLEOTIDE SEQUENCE [LARGE SCALE GENOMIC DNA]</scope>
    <source>
        <strain evidence="4">MB58</strain>
    </source>
</reference>
<dbReference type="SUPFAM" id="SSF51735">
    <property type="entry name" value="NAD(P)-binding Rossmann-fold domains"/>
    <property type="match status" value="1"/>
</dbReference>
<dbReference type="Pfam" id="PF19362">
    <property type="entry name" value="DUF5938"/>
    <property type="match status" value="1"/>
</dbReference>
<evidence type="ECO:0000313" key="4">
    <source>
        <dbReference type="Proteomes" id="UP000019760"/>
    </source>
</evidence>
<dbReference type="Pfam" id="PF03435">
    <property type="entry name" value="Sacchrp_dh_NADP"/>
    <property type="match status" value="1"/>
</dbReference>
<dbReference type="RefSeq" id="WP_042062526.1">
    <property type="nucleotide sequence ID" value="NZ_BAND01000297.1"/>
</dbReference>
<name>A0A023D9F5_ACIMT</name>
<evidence type="ECO:0000259" key="2">
    <source>
        <dbReference type="Pfam" id="PF19362"/>
    </source>
</evidence>
<dbReference type="InterPro" id="IPR036291">
    <property type="entry name" value="NAD(P)-bd_dom_sf"/>
</dbReference>
<dbReference type="AlphaFoldDB" id="A0A023D9F5"/>
<comment type="caution">
    <text evidence="3">The sequence shown here is derived from an EMBL/GenBank/DDBJ whole genome shotgun (WGS) entry which is preliminary data.</text>
</comment>
<feature type="domain" description="DUF5938" evidence="2">
    <location>
        <begin position="138"/>
        <end position="355"/>
    </location>
</feature>
<reference evidence="3 4" key="2">
    <citation type="journal article" date="2014" name="FEMS Microbiol. Lett.">
        <title>Draft genomic DNA sequence of the facultatively methylotrophic bacterium Acidomonas methanolica type strain MB58.</title>
        <authorList>
            <person name="Higashiura N."/>
            <person name="Hadano H."/>
            <person name="Hirakawa H."/>
            <person name="Matsutani M."/>
            <person name="Takabe S."/>
            <person name="Matsushita K."/>
            <person name="Azuma Y."/>
        </authorList>
    </citation>
    <scope>NUCLEOTIDE SEQUENCE [LARGE SCALE GENOMIC DNA]</scope>
    <source>
        <strain evidence="3 4">MB58</strain>
    </source>
</reference>
<dbReference type="PANTHER" id="PTHR43781:SF1">
    <property type="entry name" value="SACCHAROPINE DEHYDROGENASE"/>
    <property type="match status" value="1"/>
</dbReference>
<dbReference type="InterPro" id="IPR045982">
    <property type="entry name" value="DUF5938"/>
</dbReference>
<gene>
    <name evidence="3" type="ORF">Amme_339_001</name>
</gene>
<feature type="domain" description="Saccharopine dehydrogenase NADP binding" evidence="1">
    <location>
        <begin position="5"/>
        <end position="106"/>
    </location>
</feature>
<sequence length="369" mass="40400">MTAPVIVYGASGYTGKLIAWHLAEARIPFIAAGRSKERLDQQMALVPELAGADYETREVAHDVASLIELFNGAKVVYNVAGPFMQLGEPVVAAALAAGCHYLDTTGETDWMAFIRDRYGDKFKAAGLLLAPASSYMWTAGNVAAEIALETPGVDSLDILYLTDSSTSVASTKSFLRMCTKPQYQLEHNELVMWPYATPYDVRSPDQNRLFKALPWGGGGEPLWYRDDPRVTNCAVLVGFKNQGMFGAVLSVLEQFERDYRHLSEAEQEDVTNRLGGELTVVEPDREIPARNRSVISCIGRGDTTGVTVTMRGNSPYLQTGALAAEACRRILDGRLLATGFVSPAKAIGTRAILNAWGERGYHCWEAHRN</sequence>